<dbReference type="EMBL" id="CP072788">
    <property type="protein sequence ID" value="QTR05134.1"/>
    <property type="molecule type" value="Genomic_DNA"/>
</dbReference>
<dbReference type="Gene3D" id="3.40.50.150">
    <property type="entry name" value="Vaccinia Virus protein VP39"/>
    <property type="match status" value="1"/>
</dbReference>
<dbReference type="Proteomes" id="UP001195724">
    <property type="component" value="Unassembled WGS sequence"/>
</dbReference>
<keyword evidence="6" id="KW-1185">Reference proteome</keyword>
<dbReference type="EMBL" id="JAFBCL010000001">
    <property type="protein sequence ID" value="MBM7811223.1"/>
    <property type="molecule type" value="Genomic_DNA"/>
</dbReference>
<evidence type="ECO:0000259" key="2">
    <source>
        <dbReference type="Pfam" id="PF13649"/>
    </source>
</evidence>
<evidence type="ECO:0000313" key="6">
    <source>
        <dbReference type="Proteomes" id="UP001195724"/>
    </source>
</evidence>
<keyword evidence="4" id="KW-0489">Methyltransferase</keyword>
<dbReference type="AlphaFoldDB" id="A0A8T8I5B4"/>
<sequence>MHQHHAHHHHHDESGMADVLDLDAEVFGPYLDELTGWVAGHVPGDPRTIADAGAGTGVGTVALARRFEHARLVAIDRSPVVLDRLRAAALRQGLTDRLRVVAADLDAAWPPIGPVDLVWASSSLHHVEHPDRLLGDLRAALGPDGLVVVVEMDGLPRFLPDDVGVGRPGLEARCHEVAARAGWNAHPDWRPHLERAGFEVVGQRGFPVEVDPAPRAAARYARTLLGALRSAHGDRLAADDRDALDRLLADDTPESLSRRGDLAVRGSRTAWAARPSPA</sequence>
<keyword evidence="4" id="KW-0808">Transferase</keyword>
<gene>
    <name evidence="4" type="ORF">J7S33_10750</name>
    <name evidence="3" type="ORF">JOE68_002088</name>
</gene>
<organism evidence="4 5">
    <name type="scientific">Saccharothrix algeriensis</name>
    <dbReference type="NCBI Taxonomy" id="173560"/>
    <lineage>
        <taxon>Bacteria</taxon>
        <taxon>Bacillati</taxon>
        <taxon>Actinomycetota</taxon>
        <taxon>Actinomycetes</taxon>
        <taxon>Pseudonocardiales</taxon>
        <taxon>Pseudonocardiaceae</taxon>
        <taxon>Saccharothrix</taxon>
    </lineage>
</organism>
<accession>A0A8T8I5B4</accession>
<dbReference type="SUPFAM" id="SSF53335">
    <property type="entry name" value="S-adenosyl-L-methionine-dependent methyltransferases"/>
    <property type="match status" value="1"/>
</dbReference>
<dbReference type="InterPro" id="IPR041698">
    <property type="entry name" value="Methyltransf_25"/>
</dbReference>
<proteinExistence type="predicted"/>
<dbReference type="PANTHER" id="PTHR43591:SF24">
    <property type="entry name" value="2-METHOXY-6-POLYPRENYL-1,4-BENZOQUINOL METHYLASE, MITOCHONDRIAL"/>
    <property type="match status" value="1"/>
</dbReference>
<dbReference type="CDD" id="cd02440">
    <property type="entry name" value="AdoMet_MTases"/>
    <property type="match status" value="1"/>
</dbReference>
<dbReference type="Pfam" id="PF13649">
    <property type="entry name" value="Methyltransf_25"/>
    <property type="match status" value="1"/>
</dbReference>
<dbReference type="Proteomes" id="UP000671828">
    <property type="component" value="Chromosome"/>
</dbReference>
<dbReference type="PANTHER" id="PTHR43591">
    <property type="entry name" value="METHYLTRANSFERASE"/>
    <property type="match status" value="1"/>
</dbReference>
<evidence type="ECO:0000313" key="5">
    <source>
        <dbReference type="Proteomes" id="UP000671828"/>
    </source>
</evidence>
<feature type="domain" description="Methyltransferase" evidence="2">
    <location>
        <begin position="49"/>
        <end position="145"/>
    </location>
</feature>
<evidence type="ECO:0000313" key="3">
    <source>
        <dbReference type="EMBL" id="MBM7811223.1"/>
    </source>
</evidence>
<dbReference type="GO" id="GO:0032259">
    <property type="term" value="P:methylation"/>
    <property type="evidence" value="ECO:0007669"/>
    <property type="project" value="UniProtKB-KW"/>
</dbReference>
<reference evidence="4" key="2">
    <citation type="submission" date="2021-04" db="EMBL/GenBank/DDBJ databases">
        <title>Saccharothrix algeriensis WGS.</title>
        <authorList>
            <person name="Stuskova K."/>
            <person name="Hakalova E."/>
            <person name="Tebbal A.B."/>
            <person name="Eichmeier A."/>
        </authorList>
    </citation>
    <scope>NUCLEOTIDE SEQUENCE</scope>
    <source>
        <strain evidence="4">NRRL B-24137</strain>
    </source>
</reference>
<evidence type="ECO:0000256" key="1">
    <source>
        <dbReference type="SAM" id="MobiDB-lite"/>
    </source>
</evidence>
<dbReference type="GO" id="GO:0008168">
    <property type="term" value="F:methyltransferase activity"/>
    <property type="evidence" value="ECO:0007669"/>
    <property type="project" value="UniProtKB-KW"/>
</dbReference>
<reference evidence="3 6" key="1">
    <citation type="submission" date="2021-01" db="EMBL/GenBank/DDBJ databases">
        <title>Sequencing the genomes of 1000 actinobacteria strains.</title>
        <authorList>
            <person name="Klenk H.-P."/>
        </authorList>
    </citation>
    <scope>NUCLEOTIDE SEQUENCE [LARGE SCALE GENOMIC DNA]</scope>
    <source>
        <strain evidence="3 6">DSM 44581</strain>
    </source>
</reference>
<evidence type="ECO:0000313" key="4">
    <source>
        <dbReference type="EMBL" id="QTR05134.1"/>
    </source>
</evidence>
<name>A0A8T8I5B4_9PSEU</name>
<dbReference type="InterPro" id="IPR029063">
    <property type="entry name" value="SAM-dependent_MTases_sf"/>
</dbReference>
<feature type="region of interest" description="Disordered" evidence="1">
    <location>
        <begin position="255"/>
        <end position="278"/>
    </location>
</feature>
<protein>
    <submittedName>
        <fullName evidence="3 4">SAM-dependent methyltransferase</fullName>
    </submittedName>
</protein>
<dbReference type="RefSeq" id="WP_204842086.1">
    <property type="nucleotide sequence ID" value="NZ_JAFBCL010000001.1"/>
</dbReference>